<keyword evidence="4" id="KW-0732">Signal</keyword>
<name>A0A9N9TUY7_PHYSR</name>
<dbReference type="OrthoDB" id="429145at2759"/>
<organism evidence="6 7">
    <name type="scientific">Phyllotreta striolata</name>
    <name type="common">Striped flea beetle</name>
    <name type="synonym">Crioceris striolata</name>
    <dbReference type="NCBI Taxonomy" id="444603"/>
    <lineage>
        <taxon>Eukaryota</taxon>
        <taxon>Metazoa</taxon>
        <taxon>Ecdysozoa</taxon>
        <taxon>Arthropoda</taxon>
        <taxon>Hexapoda</taxon>
        <taxon>Insecta</taxon>
        <taxon>Pterygota</taxon>
        <taxon>Neoptera</taxon>
        <taxon>Endopterygota</taxon>
        <taxon>Coleoptera</taxon>
        <taxon>Polyphaga</taxon>
        <taxon>Cucujiformia</taxon>
        <taxon>Chrysomeloidea</taxon>
        <taxon>Chrysomelidae</taxon>
        <taxon>Galerucinae</taxon>
        <taxon>Alticini</taxon>
        <taxon>Phyllotreta</taxon>
    </lineage>
</organism>
<feature type="domain" description="Alpha-carbonic anhydrase" evidence="5">
    <location>
        <begin position="22"/>
        <end position="277"/>
    </location>
</feature>
<evidence type="ECO:0000256" key="3">
    <source>
        <dbReference type="ARBA" id="ARBA00022833"/>
    </source>
</evidence>
<comment type="cofactor">
    <cofactor evidence="4">
        <name>Zn(2+)</name>
        <dbReference type="ChEBI" id="CHEBI:29105"/>
    </cofactor>
</comment>
<comment type="similarity">
    <text evidence="1 4">Belongs to the alpha-carbonic anhydrase family.</text>
</comment>
<evidence type="ECO:0000259" key="5">
    <source>
        <dbReference type="PROSITE" id="PS51144"/>
    </source>
</evidence>
<dbReference type="InterPro" id="IPR036398">
    <property type="entry name" value="CA_dom_sf"/>
</dbReference>
<sequence length="321" mass="36118">MASSIARIVCLILLFICCGHGQDFGYDGKSGPDFWGLNYRGCNGGKLQSPIDIQLNNVIRKEFPPLIFEHFDKPLETVRLENNGHTALLSIKIGNLPNIRGGPLNATYNFTQLHFHWGRNDDEGSENLINNQSFPLELHMVLFNTDYGNFSNALNHDDGLVVLSFLFHRTIKENPSYQKFESGLPAVENFNASVDIVGFVSLDNFTTTDRSEYVTYRGSLTTPPCSEVVTWIEFINTIPLSHDQIQEFRLLSGSDGKLNHNFRPVQAANDRSVYMNIPTANNSNKPTNSNQKSSSTYLKNNLVLLVPVIIFSQKYFNFAVN</sequence>
<gene>
    <name evidence="6" type="ORF">PHYEVI_LOCUS7347</name>
</gene>
<dbReference type="GO" id="GO:0004089">
    <property type="term" value="F:carbonate dehydratase activity"/>
    <property type="evidence" value="ECO:0007669"/>
    <property type="project" value="UniProtKB-UniRule"/>
</dbReference>
<comment type="catalytic activity">
    <reaction evidence="4">
        <text>hydrogencarbonate + H(+) = CO2 + H2O</text>
        <dbReference type="Rhea" id="RHEA:10748"/>
        <dbReference type="ChEBI" id="CHEBI:15377"/>
        <dbReference type="ChEBI" id="CHEBI:15378"/>
        <dbReference type="ChEBI" id="CHEBI:16526"/>
        <dbReference type="ChEBI" id="CHEBI:17544"/>
        <dbReference type="EC" id="4.2.1.1"/>
    </reaction>
</comment>
<feature type="chain" id="PRO_5040541173" description="Carbonic anhydrase" evidence="4">
    <location>
        <begin position="22"/>
        <end position="321"/>
    </location>
</feature>
<dbReference type="InterPro" id="IPR001148">
    <property type="entry name" value="CA_dom"/>
</dbReference>
<accession>A0A9N9TUY7</accession>
<dbReference type="Proteomes" id="UP001153712">
    <property type="component" value="Chromosome 4"/>
</dbReference>
<dbReference type="PANTHER" id="PTHR18952:SF124">
    <property type="entry name" value="CARBONIC ANHYDRASE 7"/>
    <property type="match status" value="1"/>
</dbReference>
<evidence type="ECO:0000313" key="6">
    <source>
        <dbReference type="EMBL" id="CAG9861000.1"/>
    </source>
</evidence>
<keyword evidence="3 4" id="KW-0862">Zinc</keyword>
<protein>
    <recommendedName>
        <fullName evidence="4">Carbonic anhydrase</fullName>
        <ecNumber evidence="4">4.2.1.1</ecNumber>
    </recommendedName>
</protein>
<evidence type="ECO:0000256" key="1">
    <source>
        <dbReference type="ARBA" id="ARBA00010718"/>
    </source>
</evidence>
<reference evidence="6" key="1">
    <citation type="submission" date="2022-01" db="EMBL/GenBank/DDBJ databases">
        <authorList>
            <person name="King R."/>
        </authorList>
    </citation>
    <scope>NUCLEOTIDE SEQUENCE</scope>
</reference>
<dbReference type="SUPFAM" id="SSF51069">
    <property type="entry name" value="Carbonic anhydrase"/>
    <property type="match status" value="1"/>
</dbReference>
<dbReference type="GO" id="GO:0005737">
    <property type="term" value="C:cytoplasm"/>
    <property type="evidence" value="ECO:0007669"/>
    <property type="project" value="TreeGrafter"/>
</dbReference>
<dbReference type="GO" id="GO:0008270">
    <property type="term" value="F:zinc ion binding"/>
    <property type="evidence" value="ECO:0007669"/>
    <property type="project" value="UniProtKB-UniRule"/>
</dbReference>
<dbReference type="PROSITE" id="PS00162">
    <property type="entry name" value="ALPHA_CA_1"/>
    <property type="match status" value="1"/>
</dbReference>
<evidence type="ECO:0000256" key="2">
    <source>
        <dbReference type="ARBA" id="ARBA00022723"/>
    </source>
</evidence>
<keyword evidence="2 4" id="KW-0479">Metal-binding</keyword>
<dbReference type="InterPro" id="IPR023561">
    <property type="entry name" value="Carbonic_anhydrase_a-class"/>
</dbReference>
<dbReference type="CDD" id="cd00326">
    <property type="entry name" value="alpha_CA"/>
    <property type="match status" value="1"/>
</dbReference>
<feature type="signal peptide" evidence="4">
    <location>
        <begin position="1"/>
        <end position="21"/>
    </location>
</feature>
<keyword evidence="4" id="KW-0456">Lyase</keyword>
<proteinExistence type="inferred from homology"/>
<dbReference type="PROSITE" id="PS51144">
    <property type="entry name" value="ALPHA_CA_2"/>
    <property type="match status" value="1"/>
</dbReference>
<dbReference type="Gene3D" id="3.10.200.10">
    <property type="entry name" value="Alpha carbonic anhydrase"/>
    <property type="match status" value="1"/>
</dbReference>
<dbReference type="SMART" id="SM01057">
    <property type="entry name" value="Carb_anhydrase"/>
    <property type="match status" value="1"/>
</dbReference>
<dbReference type="PANTHER" id="PTHR18952">
    <property type="entry name" value="CARBONIC ANHYDRASE"/>
    <property type="match status" value="1"/>
</dbReference>
<comment type="function">
    <text evidence="4">Reversible hydration of carbon dioxide.</text>
</comment>
<dbReference type="InterPro" id="IPR018338">
    <property type="entry name" value="Carbonic_anhydrase_a-class_CS"/>
</dbReference>
<dbReference type="EC" id="4.2.1.1" evidence="4"/>
<dbReference type="AlphaFoldDB" id="A0A9N9TUY7"/>
<dbReference type="EMBL" id="OU900097">
    <property type="protein sequence ID" value="CAG9861000.1"/>
    <property type="molecule type" value="Genomic_DNA"/>
</dbReference>
<evidence type="ECO:0000256" key="4">
    <source>
        <dbReference type="RuleBase" id="RU367011"/>
    </source>
</evidence>
<keyword evidence="7" id="KW-1185">Reference proteome</keyword>
<evidence type="ECO:0000313" key="7">
    <source>
        <dbReference type="Proteomes" id="UP001153712"/>
    </source>
</evidence>
<dbReference type="Pfam" id="PF00194">
    <property type="entry name" value="Carb_anhydrase"/>
    <property type="match status" value="1"/>
</dbReference>